<dbReference type="Proteomes" id="UP000198211">
    <property type="component" value="Unassembled WGS sequence"/>
</dbReference>
<protein>
    <recommendedName>
        <fullName evidence="3">Eukaryotic/viral aspartic protease</fullName>
    </recommendedName>
</protein>
<evidence type="ECO:0008006" key="3">
    <source>
        <dbReference type="Google" id="ProtNLM"/>
    </source>
</evidence>
<dbReference type="EMBL" id="NBNE01007728">
    <property type="protein sequence ID" value="OWZ00310.1"/>
    <property type="molecule type" value="Genomic_DNA"/>
</dbReference>
<dbReference type="Gene3D" id="2.40.70.10">
    <property type="entry name" value="Acid Proteases"/>
    <property type="match status" value="1"/>
</dbReference>
<keyword evidence="2" id="KW-1185">Reference proteome</keyword>
<dbReference type="InterPro" id="IPR021109">
    <property type="entry name" value="Peptidase_aspartic_dom_sf"/>
</dbReference>
<reference evidence="2" key="1">
    <citation type="submission" date="2017-03" db="EMBL/GenBank/DDBJ databases">
        <title>Phytopthora megakarya and P. palmivora, two closely related causual agents of cacao black pod achieved similar genome size and gene model numbers by different mechanisms.</title>
        <authorList>
            <person name="Ali S."/>
            <person name="Shao J."/>
            <person name="Larry D.J."/>
            <person name="Kronmiller B."/>
            <person name="Shen D."/>
            <person name="Strem M.D."/>
            <person name="Melnick R.L."/>
            <person name="Guiltinan M.J."/>
            <person name="Tyler B.M."/>
            <person name="Meinhardt L.W."/>
            <person name="Bailey B.A."/>
        </authorList>
    </citation>
    <scope>NUCLEOTIDE SEQUENCE [LARGE SCALE GENOMIC DNA]</scope>
    <source>
        <strain evidence="2">zdho120</strain>
    </source>
</reference>
<dbReference type="Pfam" id="PF13650">
    <property type="entry name" value="Asp_protease_2"/>
    <property type="match status" value="1"/>
</dbReference>
<evidence type="ECO:0000313" key="1">
    <source>
        <dbReference type="EMBL" id="OWZ00310.1"/>
    </source>
</evidence>
<name>A0A225V7A7_9STRA</name>
<sequence>MGIQYATGMSFLWSFGFGMENAMGGGLLTSPGRKSVGSLRFMAPTISLDLACKLKLKLNRQNQVKVSGLGGTPTQITASAEIKITLGSRVVYIMELWVANIGEGLDVLLGMDFIVDLPVTSPENLYLMPGEHAVVRIQYGHTNPEREGVWAGRGDRWCLDRYENPASQDRAVYFRRPDILFALERELFVNGKL</sequence>
<evidence type="ECO:0000313" key="2">
    <source>
        <dbReference type="Proteomes" id="UP000198211"/>
    </source>
</evidence>
<dbReference type="AlphaFoldDB" id="A0A225V7A7"/>
<accession>A0A225V7A7</accession>
<proteinExistence type="predicted"/>
<dbReference type="OrthoDB" id="128412at2759"/>
<comment type="caution">
    <text evidence="1">The sequence shown here is derived from an EMBL/GenBank/DDBJ whole genome shotgun (WGS) entry which is preliminary data.</text>
</comment>
<gene>
    <name evidence="1" type="ORF">PHMEG_00028533</name>
</gene>
<organism evidence="1 2">
    <name type="scientific">Phytophthora megakarya</name>
    <dbReference type="NCBI Taxonomy" id="4795"/>
    <lineage>
        <taxon>Eukaryota</taxon>
        <taxon>Sar</taxon>
        <taxon>Stramenopiles</taxon>
        <taxon>Oomycota</taxon>
        <taxon>Peronosporomycetes</taxon>
        <taxon>Peronosporales</taxon>
        <taxon>Peronosporaceae</taxon>
        <taxon>Phytophthora</taxon>
    </lineage>
</organism>